<dbReference type="GO" id="GO:0000400">
    <property type="term" value="F:four-way junction DNA binding"/>
    <property type="evidence" value="ECO:0007669"/>
    <property type="project" value="TreeGrafter"/>
</dbReference>
<dbReference type="GO" id="GO:0071140">
    <property type="term" value="P:resolution of mitotic recombination intermediates"/>
    <property type="evidence" value="ECO:0007669"/>
    <property type="project" value="TreeGrafter"/>
</dbReference>
<evidence type="ECO:0000256" key="4">
    <source>
        <dbReference type="ARBA" id="ARBA00022840"/>
    </source>
</evidence>
<comment type="subcellular location">
    <subcellularLocation>
        <location evidence="1">Nucleus</location>
    </subcellularLocation>
</comment>
<name>G4TFE0_SERID</name>
<dbReference type="EMBL" id="CAFZ01000070">
    <property type="protein sequence ID" value="CCA70042.1"/>
    <property type="molecule type" value="Genomic_DNA"/>
</dbReference>
<evidence type="ECO:0000256" key="1">
    <source>
        <dbReference type="ARBA" id="ARBA00004123"/>
    </source>
</evidence>
<dbReference type="GO" id="GO:0061982">
    <property type="term" value="P:meiosis I cell cycle process"/>
    <property type="evidence" value="ECO:0007669"/>
    <property type="project" value="UniProtKB-ARBA"/>
</dbReference>
<dbReference type="PROSITE" id="PS50162">
    <property type="entry name" value="RECA_2"/>
    <property type="match status" value="1"/>
</dbReference>
<proteinExistence type="predicted"/>
<dbReference type="InterPro" id="IPR027417">
    <property type="entry name" value="P-loop_NTPase"/>
</dbReference>
<dbReference type="PANTHER" id="PTHR46487:SF1">
    <property type="entry name" value="DNA REPAIR PROTEIN XRCC3"/>
    <property type="match status" value="1"/>
</dbReference>
<gene>
    <name evidence="9" type="ORF">PIIN_03982</name>
</gene>
<evidence type="ECO:0000256" key="5">
    <source>
        <dbReference type="ARBA" id="ARBA00023204"/>
    </source>
</evidence>
<evidence type="ECO:0000313" key="10">
    <source>
        <dbReference type="Proteomes" id="UP000007148"/>
    </source>
</evidence>
<dbReference type="Pfam" id="PF08423">
    <property type="entry name" value="Rad51"/>
    <property type="match status" value="1"/>
</dbReference>
<keyword evidence="2" id="KW-0547">Nucleotide-binding</keyword>
<dbReference type="GO" id="GO:0090656">
    <property type="term" value="P:t-circle formation"/>
    <property type="evidence" value="ECO:0007669"/>
    <property type="project" value="TreeGrafter"/>
</dbReference>
<comment type="caution">
    <text evidence="9">The sequence shown here is derived from an EMBL/GenBank/DDBJ whole genome shotgun (WGS) entry which is preliminary data.</text>
</comment>
<protein>
    <submittedName>
        <fullName evidence="9">Related to RAD57 protein</fullName>
    </submittedName>
</protein>
<dbReference type="STRING" id="1109443.G4TFE0"/>
<evidence type="ECO:0000256" key="2">
    <source>
        <dbReference type="ARBA" id="ARBA00022741"/>
    </source>
</evidence>
<keyword evidence="10" id="KW-1185">Reference proteome</keyword>
<accession>G4TFE0</accession>
<dbReference type="InterPro" id="IPR020588">
    <property type="entry name" value="RecA_ATP-bd"/>
</dbReference>
<dbReference type="InParanoid" id="G4TFE0"/>
<dbReference type="FunCoup" id="G4TFE0">
    <property type="interactions" value="106"/>
</dbReference>
<evidence type="ECO:0000313" key="9">
    <source>
        <dbReference type="EMBL" id="CCA70042.1"/>
    </source>
</evidence>
<dbReference type="InterPro" id="IPR013632">
    <property type="entry name" value="Rad51_C"/>
</dbReference>
<dbReference type="Gene3D" id="3.40.50.300">
    <property type="entry name" value="P-loop containing nucleotide triphosphate hydrolases"/>
    <property type="match status" value="1"/>
</dbReference>
<feature type="compositionally biased region" description="Acidic residues" evidence="7">
    <location>
        <begin position="506"/>
        <end position="525"/>
    </location>
</feature>
<dbReference type="PANTHER" id="PTHR46487">
    <property type="entry name" value="DNA REPAIR PROTEIN XRCC3"/>
    <property type="match status" value="1"/>
</dbReference>
<evidence type="ECO:0000256" key="6">
    <source>
        <dbReference type="ARBA" id="ARBA00023242"/>
    </source>
</evidence>
<dbReference type="GO" id="GO:0005524">
    <property type="term" value="F:ATP binding"/>
    <property type="evidence" value="ECO:0007669"/>
    <property type="project" value="UniProtKB-KW"/>
</dbReference>
<dbReference type="InterPro" id="IPR047348">
    <property type="entry name" value="XRCC3-like_C"/>
</dbReference>
<dbReference type="eggNOG" id="KOG1564">
    <property type="taxonomic scope" value="Eukaryota"/>
</dbReference>
<dbReference type="GO" id="GO:0045003">
    <property type="term" value="P:double-strand break repair via synthesis-dependent strand annealing"/>
    <property type="evidence" value="ECO:0007669"/>
    <property type="project" value="TreeGrafter"/>
</dbReference>
<dbReference type="OMA" id="CRVHISE"/>
<dbReference type="HOGENOM" id="CLU_044372_1_0_1"/>
<dbReference type="GO" id="GO:0005657">
    <property type="term" value="C:replication fork"/>
    <property type="evidence" value="ECO:0007669"/>
    <property type="project" value="TreeGrafter"/>
</dbReference>
<feature type="compositionally biased region" description="Acidic residues" evidence="7">
    <location>
        <begin position="485"/>
        <end position="495"/>
    </location>
</feature>
<keyword evidence="3" id="KW-0227">DNA damage</keyword>
<evidence type="ECO:0000256" key="3">
    <source>
        <dbReference type="ARBA" id="ARBA00022763"/>
    </source>
</evidence>
<dbReference type="GO" id="GO:0000722">
    <property type="term" value="P:telomere maintenance via recombination"/>
    <property type="evidence" value="ECO:0007669"/>
    <property type="project" value="TreeGrafter"/>
</dbReference>
<feature type="compositionally biased region" description="Polar residues" evidence="7">
    <location>
        <begin position="435"/>
        <end position="449"/>
    </location>
</feature>
<feature type="domain" description="RecA family profile 1" evidence="8">
    <location>
        <begin position="73"/>
        <end position="257"/>
    </location>
</feature>
<organism evidence="9 10">
    <name type="scientific">Serendipita indica (strain DSM 11827)</name>
    <name type="common">Root endophyte fungus</name>
    <name type="synonym">Piriformospora indica</name>
    <dbReference type="NCBI Taxonomy" id="1109443"/>
    <lineage>
        <taxon>Eukaryota</taxon>
        <taxon>Fungi</taxon>
        <taxon>Dikarya</taxon>
        <taxon>Basidiomycota</taxon>
        <taxon>Agaricomycotina</taxon>
        <taxon>Agaricomycetes</taxon>
        <taxon>Sebacinales</taxon>
        <taxon>Serendipitaceae</taxon>
        <taxon>Serendipita</taxon>
    </lineage>
</organism>
<keyword evidence="6" id="KW-0539">Nucleus</keyword>
<keyword evidence="4" id="KW-0067">ATP-binding</keyword>
<dbReference type="GO" id="GO:0033065">
    <property type="term" value="C:Rad51C-XRCC3 complex"/>
    <property type="evidence" value="ECO:0007669"/>
    <property type="project" value="TreeGrafter"/>
</dbReference>
<dbReference type="OrthoDB" id="1861185at2759"/>
<reference evidence="9 10" key="1">
    <citation type="journal article" date="2011" name="PLoS Pathog.">
        <title>Endophytic Life Strategies Decoded by Genome and Transcriptome Analyses of the Mutualistic Root Symbiont Piriformospora indica.</title>
        <authorList>
            <person name="Zuccaro A."/>
            <person name="Lahrmann U."/>
            <person name="Guldener U."/>
            <person name="Langen G."/>
            <person name="Pfiffi S."/>
            <person name="Biedenkopf D."/>
            <person name="Wong P."/>
            <person name="Samans B."/>
            <person name="Grimm C."/>
            <person name="Basiewicz M."/>
            <person name="Murat C."/>
            <person name="Martin F."/>
            <person name="Kogel K.H."/>
        </authorList>
    </citation>
    <scope>NUCLEOTIDE SEQUENCE [LARGE SCALE GENOMIC DNA]</scope>
    <source>
        <strain evidence="9 10">DSM 11827</strain>
    </source>
</reference>
<evidence type="ECO:0000259" key="8">
    <source>
        <dbReference type="PROSITE" id="PS50162"/>
    </source>
</evidence>
<dbReference type="Proteomes" id="UP000007148">
    <property type="component" value="Unassembled WGS sequence"/>
</dbReference>
<feature type="region of interest" description="Disordered" evidence="7">
    <location>
        <begin position="321"/>
        <end position="345"/>
    </location>
</feature>
<dbReference type="AlphaFoldDB" id="G4TFE0"/>
<evidence type="ECO:0000256" key="7">
    <source>
        <dbReference type="SAM" id="MobiDB-lite"/>
    </source>
</evidence>
<sequence length="525" mass="57541">MDVPIASLPGLASQHKHLFAKAGILFQPDVWLTAPSDIAKKVKLPIDDVQAAIDALCAATVMMPKLLGDIKEEPSFFTTGDDKLDKALRGGIRMGALTEIAGESASGKTQLALQLALMAQLPGAERGVDSGVAYFTTTSALPVRRLTELAKSHPLLRQKDAKSLTDNVHTCLTSTVPALISVLKHALSALIGQAEDSEKLRPIRVLILDSLGTLFHSMDKTTTVTLVERSKVLGDIAYMLHDLASRRNMAIIIVNQASDVFSTSDDVSPSHEQDTEAPPVLLYKDQSLHFNRMPLVTTREAMLGLVWANQLNTRMMLSRTKRRMRLSTKNGEATSNKRRKTTDADKSERFTRLAALWYLDEEEEDELDTSVTIRKLAVVFSATSAPCVMDFIVQSEGVQVTEVNNAIKATVTSVTREMAVQKDSSPKDAPLPLTPGSQGFISARLTQMQAPPREVSPEPQENDKGEEEFDVFDEAEWASYGEALGDLEEQWDTSEPDNQSSIPSDPEIDDDIVLESSDVEENLLL</sequence>
<keyword evidence="5" id="KW-0234">DNA repair</keyword>
<dbReference type="SUPFAM" id="SSF52540">
    <property type="entry name" value="P-loop containing nucleoside triphosphate hydrolases"/>
    <property type="match status" value="1"/>
</dbReference>
<feature type="region of interest" description="Disordered" evidence="7">
    <location>
        <begin position="418"/>
        <end position="525"/>
    </location>
</feature>
<dbReference type="CDD" id="cd19491">
    <property type="entry name" value="XRCC3"/>
    <property type="match status" value="1"/>
</dbReference>
<feature type="compositionally biased region" description="Acidic residues" evidence="7">
    <location>
        <begin position="464"/>
        <end position="476"/>
    </location>
</feature>
<dbReference type="GO" id="GO:0140664">
    <property type="term" value="F:ATP-dependent DNA damage sensor activity"/>
    <property type="evidence" value="ECO:0007669"/>
    <property type="project" value="InterPro"/>
</dbReference>